<dbReference type="GO" id="GO:0043093">
    <property type="term" value="P:FtsZ-dependent cytokinesis"/>
    <property type="evidence" value="ECO:0007669"/>
    <property type="project" value="TreeGrafter"/>
</dbReference>
<dbReference type="EMBL" id="CP007142">
    <property type="protein sequence ID" value="AJQ96484.1"/>
    <property type="molecule type" value="Genomic_DNA"/>
</dbReference>
<evidence type="ECO:0000256" key="2">
    <source>
        <dbReference type="ARBA" id="ARBA00022618"/>
    </source>
</evidence>
<evidence type="ECO:0000256" key="3">
    <source>
        <dbReference type="ARBA" id="ARBA00022692"/>
    </source>
</evidence>
<dbReference type="PANTHER" id="PTHR37485:SF1">
    <property type="entry name" value="CELL DIVISION PROTEIN FTSB"/>
    <property type="match status" value="1"/>
</dbReference>
<dbReference type="RefSeq" id="WP_052830431.1">
    <property type="nucleotide sequence ID" value="NZ_CP007142.1"/>
</dbReference>
<keyword evidence="6" id="KW-0131">Cell cycle</keyword>
<sequence>MKTKFLWAFLVVAFIGLQYRLWVGERSLAEAASLKSLIDLKKAQIEIQKKQNLELQYHVQALKDDPQAIEEEAREAHGLVKPDEILILIPDE</sequence>
<evidence type="ECO:0000256" key="1">
    <source>
        <dbReference type="ARBA" id="ARBA00022475"/>
    </source>
</evidence>
<proteinExistence type="predicted"/>
<name>A0A0C5W1C4_9GAMM</name>
<evidence type="ECO:0000256" key="4">
    <source>
        <dbReference type="ARBA" id="ARBA00022989"/>
    </source>
</evidence>
<dbReference type="AlphaFoldDB" id="A0A0C5W1C4"/>
<dbReference type="Pfam" id="PF04977">
    <property type="entry name" value="DivIC"/>
    <property type="match status" value="1"/>
</dbReference>
<evidence type="ECO:0000313" key="8">
    <source>
        <dbReference type="Proteomes" id="UP000032266"/>
    </source>
</evidence>
<protein>
    <submittedName>
        <fullName evidence="7">Septum formation initiator</fullName>
    </submittedName>
</protein>
<dbReference type="HOGENOM" id="CLU_134863_5_1_6"/>
<keyword evidence="1" id="KW-1003">Cell membrane</keyword>
<keyword evidence="5" id="KW-0472">Membrane</keyword>
<dbReference type="KEGG" id="gsn:YC6258_04452"/>
<gene>
    <name evidence="7" type="ORF">YC6258_04452</name>
</gene>
<keyword evidence="3" id="KW-0812">Transmembrane</keyword>
<dbReference type="InterPro" id="IPR023081">
    <property type="entry name" value="Cell_div_FtsB"/>
</dbReference>
<organism evidence="7 8">
    <name type="scientific">Gynuella sunshinyii YC6258</name>
    <dbReference type="NCBI Taxonomy" id="1445510"/>
    <lineage>
        <taxon>Bacteria</taxon>
        <taxon>Pseudomonadati</taxon>
        <taxon>Pseudomonadota</taxon>
        <taxon>Gammaproteobacteria</taxon>
        <taxon>Oceanospirillales</taxon>
        <taxon>Saccharospirillaceae</taxon>
        <taxon>Gynuella</taxon>
    </lineage>
</organism>
<evidence type="ECO:0000256" key="6">
    <source>
        <dbReference type="ARBA" id="ARBA00023306"/>
    </source>
</evidence>
<dbReference type="InterPro" id="IPR007060">
    <property type="entry name" value="FtsL/DivIC"/>
</dbReference>
<evidence type="ECO:0000313" key="7">
    <source>
        <dbReference type="EMBL" id="AJQ96484.1"/>
    </source>
</evidence>
<keyword evidence="4" id="KW-1133">Transmembrane helix</keyword>
<dbReference type="PANTHER" id="PTHR37485">
    <property type="entry name" value="CELL DIVISION PROTEIN FTSB"/>
    <property type="match status" value="1"/>
</dbReference>
<reference evidence="7 8" key="1">
    <citation type="submission" date="2014-01" db="EMBL/GenBank/DDBJ databases">
        <title>Full genme sequencing of cellulolytic bacterium Gynuella sunshinyii YC6258T gen. nov., sp. nov.</title>
        <authorList>
            <person name="Khan H."/>
            <person name="Chung E.J."/>
            <person name="Chung Y.R."/>
        </authorList>
    </citation>
    <scope>NUCLEOTIDE SEQUENCE [LARGE SCALE GENOMIC DNA]</scope>
    <source>
        <strain evidence="7 8">YC6258</strain>
    </source>
</reference>
<dbReference type="STRING" id="1445510.YC6258_04452"/>
<keyword evidence="8" id="KW-1185">Reference proteome</keyword>
<accession>A0A0C5W1C4</accession>
<keyword evidence="2" id="KW-0132">Cell division</keyword>
<dbReference type="GO" id="GO:0030428">
    <property type="term" value="C:cell septum"/>
    <property type="evidence" value="ECO:0007669"/>
    <property type="project" value="TreeGrafter"/>
</dbReference>
<evidence type="ECO:0000256" key="5">
    <source>
        <dbReference type="ARBA" id="ARBA00023136"/>
    </source>
</evidence>
<dbReference type="Proteomes" id="UP000032266">
    <property type="component" value="Chromosome"/>
</dbReference>